<dbReference type="EMBL" id="BPQB01000006">
    <property type="protein sequence ID" value="GJE87494.1"/>
    <property type="molecule type" value="Genomic_DNA"/>
</dbReference>
<evidence type="ECO:0000313" key="5">
    <source>
        <dbReference type="Proteomes" id="UP000703269"/>
    </source>
</evidence>
<dbReference type="PROSITE" id="PS00463">
    <property type="entry name" value="ZN2_CY6_FUNGAL_1"/>
    <property type="match status" value="1"/>
</dbReference>
<dbReference type="AlphaFoldDB" id="A0A9P3G433"/>
<gene>
    <name evidence="4" type="ORF">PsYK624_035770</name>
</gene>
<feature type="region of interest" description="Disordered" evidence="2">
    <location>
        <begin position="1"/>
        <end position="35"/>
    </location>
</feature>
<organism evidence="4 5">
    <name type="scientific">Phanerochaete sordida</name>
    <dbReference type="NCBI Taxonomy" id="48140"/>
    <lineage>
        <taxon>Eukaryota</taxon>
        <taxon>Fungi</taxon>
        <taxon>Dikarya</taxon>
        <taxon>Basidiomycota</taxon>
        <taxon>Agaricomycotina</taxon>
        <taxon>Agaricomycetes</taxon>
        <taxon>Polyporales</taxon>
        <taxon>Phanerochaetaceae</taxon>
        <taxon>Phanerochaete</taxon>
    </lineage>
</organism>
<evidence type="ECO:0000259" key="3">
    <source>
        <dbReference type="PROSITE" id="PS50048"/>
    </source>
</evidence>
<feature type="compositionally biased region" description="Low complexity" evidence="2">
    <location>
        <begin position="221"/>
        <end position="245"/>
    </location>
</feature>
<reference evidence="4 5" key="1">
    <citation type="submission" date="2021-08" db="EMBL/GenBank/DDBJ databases">
        <title>Draft Genome Sequence of Phanerochaete sordida strain YK-624.</title>
        <authorList>
            <person name="Mori T."/>
            <person name="Dohra H."/>
            <person name="Suzuki T."/>
            <person name="Kawagishi H."/>
            <person name="Hirai H."/>
        </authorList>
    </citation>
    <scope>NUCLEOTIDE SEQUENCE [LARGE SCALE GENOMIC DNA]</scope>
    <source>
        <strain evidence="4 5">YK-624</strain>
    </source>
</reference>
<keyword evidence="1" id="KW-0539">Nucleus</keyword>
<dbReference type="Proteomes" id="UP000703269">
    <property type="component" value="Unassembled WGS sequence"/>
</dbReference>
<feature type="domain" description="Zn(2)-C6 fungal-type" evidence="3">
    <location>
        <begin position="36"/>
        <end position="68"/>
    </location>
</feature>
<comment type="caution">
    <text evidence="4">The sequence shown here is derived from an EMBL/GenBank/DDBJ whole genome shotgun (WGS) entry which is preliminary data.</text>
</comment>
<protein>
    <submittedName>
        <fullName evidence="4">Zn(2)-C6 fungal-type domain-containing protein</fullName>
    </submittedName>
</protein>
<dbReference type="PANTHER" id="PTHR46910">
    <property type="entry name" value="TRANSCRIPTION FACTOR PDR1"/>
    <property type="match status" value="1"/>
</dbReference>
<evidence type="ECO:0000256" key="2">
    <source>
        <dbReference type="SAM" id="MobiDB-lite"/>
    </source>
</evidence>
<feature type="region of interest" description="Disordered" evidence="2">
    <location>
        <begin position="211"/>
        <end position="258"/>
    </location>
</feature>
<dbReference type="InterPro" id="IPR001138">
    <property type="entry name" value="Zn2Cys6_DnaBD"/>
</dbReference>
<keyword evidence="5" id="KW-1185">Reference proteome</keyword>
<dbReference type="OrthoDB" id="2123952at2759"/>
<dbReference type="PANTHER" id="PTHR46910:SF38">
    <property type="entry name" value="ZN(2)-C6 FUNGAL-TYPE DOMAIN-CONTAINING PROTEIN"/>
    <property type="match status" value="1"/>
</dbReference>
<dbReference type="Pfam" id="PF00172">
    <property type="entry name" value="Zn_clus"/>
    <property type="match status" value="1"/>
</dbReference>
<dbReference type="Gene3D" id="4.10.240.10">
    <property type="entry name" value="Zn(2)-C6 fungal-type DNA-binding domain"/>
    <property type="match status" value="1"/>
</dbReference>
<dbReference type="SUPFAM" id="SSF57701">
    <property type="entry name" value="Zn2/Cys6 DNA-binding domain"/>
    <property type="match status" value="1"/>
</dbReference>
<dbReference type="InterPro" id="IPR050987">
    <property type="entry name" value="AtrR-like"/>
</dbReference>
<dbReference type="GO" id="GO:0008270">
    <property type="term" value="F:zinc ion binding"/>
    <property type="evidence" value="ECO:0007669"/>
    <property type="project" value="InterPro"/>
</dbReference>
<dbReference type="InterPro" id="IPR036864">
    <property type="entry name" value="Zn2-C6_fun-type_DNA-bd_sf"/>
</dbReference>
<proteinExistence type="predicted"/>
<feature type="compositionally biased region" description="Low complexity" evidence="2">
    <location>
        <begin position="17"/>
        <end position="27"/>
    </location>
</feature>
<evidence type="ECO:0000313" key="4">
    <source>
        <dbReference type="EMBL" id="GJE87494.1"/>
    </source>
</evidence>
<evidence type="ECO:0000256" key="1">
    <source>
        <dbReference type="ARBA" id="ARBA00023242"/>
    </source>
</evidence>
<dbReference type="GO" id="GO:0000981">
    <property type="term" value="F:DNA-binding transcription factor activity, RNA polymerase II-specific"/>
    <property type="evidence" value="ECO:0007669"/>
    <property type="project" value="InterPro"/>
</dbReference>
<feature type="region of interest" description="Disordered" evidence="2">
    <location>
        <begin position="312"/>
        <end position="368"/>
    </location>
</feature>
<accession>A0A9P3G433</accession>
<dbReference type="PROSITE" id="PS50048">
    <property type="entry name" value="ZN2_CY6_FUNGAL_2"/>
    <property type="match status" value="1"/>
</dbReference>
<dbReference type="CDD" id="cd00067">
    <property type="entry name" value="GAL4"/>
    <property type="match status" value="1"/>
</dbReference>
<dbReference type="SMART" id="SM00066">
    <property type="entry name" value="GAL4"/>
    <property type="match status" value="1"/>
</dbReference>
<name>A0A9P3G433_9APHY</name>
<sequence length="368" mass="39889">MQPRHLTPEISDEDGRGASPASSARGAASRRRSTRACDQCRRTKSKCERSDVDNVCRACSAMGVSCTYVGPSHKRGPPKGYILALERRLHQVEALLGTIISSDDPRARGLIQDLSRDQLAAHIIRRVKIGPFGPRGRLQQPFGSTKEDFLTAIMAGSGDDSPGRYGEENYALVSPDRDWQDRLHAHLQPAPRQNNLQYPTQTSAPYTLPSLRQISSPAPLPQHQQQHHQPQQQQQQQQGHPLMPGGLPGVYSTKLETGSPVGNTALLAPINTSYGSHSPLSHSPQPAPYHGGVGSAGARLSWDGFNGYQRLGDGGGSDDGGEPKARYELAPGDGGLLHARGEPYALPRVPENASDPQRWYYTNQQAVG</sequence>